<proteinExistence type="inferred from homology"/>
<reference evidence="9 10" key="1">
    <citation type="submission" date="2020-08" db="EMBL/GenBank/DDBJ databases">
        <title>Sequencing the genomes of 1000 actinobacteria strains.</title>
        <authorList>
            <person name="Klenk H.-P."/>
        </authorList>
    </citation>
    <scope>NUCLEOTIDE SEQUENCE [LARGE SCALE GENOMIC DNA]</scope>
    <source>
        <strain evidence="9 10">DSM 45886</strain>
    </source>
</reference>
<dbReference type="Gene3D" id="1.10.10.10">
    <property type="entry name" value="Winged helix-like DNA-binding domain superfamily/Winged helix DNA-binding domain"/>
    <property type="match status" value="1"/>
</dbReference>
<dbReference type="PANTHER" id="PTHR43133">
    <property type="entry name" value="RNA POLYMERASE ECF-TYPE SIGMA FACTO"/>
    <property type="match status" value="1"/>
</dbReference>
<dbReference type="InterPro" id="IPR039425">
    <property type="entry name" value="RNA_pol_sigma-70-like"/>
</dbReference>
<dbReference type="InterPro" id="IPR013324">
    <property type="entry name" value="RNA_pol_sigma_r3/r4-like"/>
</dbReference>
<dbReference type="GO" id="GO:0006950">
    <property type="term" value="P:response to stress"/>
    <property type="evidence" value="ECO:0007669"/>
    <property type="project" value="UniProtKB-ARBA"/>
</dbReference>
<dbReference type="GO" id="GO:0006352">
    <property type="term" value="P:DNA-templated transcription initiation"/>
    <property type="evidence" value="ECO:0007669"/>
    <property type="project" value="InterPro"/>
</dbReference>
<keyword evidence="10" id="KW-1185">Reference proteome</keyword>
<dbReference type="RefSeq" id="WP_184533975.1">
    <property type="nucleotide sequence ID" value="NZ_JACHJW010000001.1"/>
</dbReference>
<dbReference type="Pfam" id="PF04542">
    <property type="entry name" value="Sigma70_r2"/>
    <property type="match status" value="1"/>
</dbReference>
<evidence type="ECO:0000256" key="5">
    <source>
        <dbReference type="ARBA" id="ARBA00023163"/>
    </source>
</evidence>
<feature type="domain" description="RNA polymerase sigma factor 70 region 4 type 2" evidence="8">
    <location>
        <begin position="134"/>
        <end position="184"/>
    </location>
</feature>
<dbReference type="PANTHER" id="PTHR43133:SF61">
    <property type="entry name" value="ECF RNA POLYMERASE SIGMA FACTOR SIGC"/>
    <property type="match status" value="1"/>
</dbReference>
<dbReference type="EMBL" id="JACHJW010000001">
    <property type="protein sequence ID" value="MBB4957780.1"/>
    <property type="molecule type" value="Genomic_DNA"/>
</dbReference>
<dbReference type="Pfam" id="PF08281">
    <property type="entry name" value="Sigma70_r4_2"/>
    <property type="match status" value="1"/>
</dbReference>
<feature type="domain" description="RNA polymerase sigma-70 region 2" evidence="7">
    <location>
        <begin position="46"/>
        <end position="104"/>
    </location>
</feature>
<dbReference type="CDD" id="cd06171">
    <property type="entry name" value="Sigma70_r4"/>
    <property type="match status" value="1"/>
</dbReference>
<evidence type="ECO:0000256" key="1">
    <source>
        <dbReference type="ARBA" id="ARBA00010641"/>
    </source>
</evidence>
<dbReference type="InterPro" id="IPR014284">
    <property type="entry name" value="RNA_pol_sigma-70_dom"/>
</dbReference>
<evidence type="ECO:0000259" key="7">
    <source>
        <dbReference type="Pfam" id="PF04542"/>
    </source>
</evidence>
<evidence type="ECO:0000313" key="9">
    <source>
        <dbReference type="EMBL" id="MBB4957780.1"/>
    </source>
</evidence>
<organism evidence="9 10">
    <name type="scientific">Micromonospora polyrhachis</name>
    <dbReference type="NCBI Taxonomy" id="1282883"/>
    <lineage>
        <taxon>Bacteria</taxon>
        <taxon>Bacillati</taxon>
        <taxon>Actinomycetota</taxon>
        <taxon>Actinomycetes</taxon>
        <taxon>Micromonosporales</taxon>
        <taxon>Micromonosporaceae</taxon>
        <taxon>Micromonospora</taxon>
    </lineage>
</organism>
<dbReference type="Gene3D" id="1.10.1740.10">
    <property type="match status" value="1"/>
</dbReference>
<evidence type="ECO:0000256" key="2">
    <source>
        <dbReference type="ARBA" id="ARBA00023015"/>
    </source>
</evidence>
<keyword evidence="3 6" id="KW-0731">Sigma factor</keyword>
<dbReference type="NCBIfam" id="TIGR02937">
    <property type="entry name" value="sigma70-ECF"/>
    <property type="match status" value="1"/>
</dbReference>
<dbReference type="PROSITE" id="PS01063">
    <property type="entry name" value="SIGMA70_ECF"/>
    <property type="match status" value="1"/>
</dbReference>
<evidence type="ECO:0000256" key="4">
    <source>
        <dbReference type="ARBA" id="ARBA00023125"/>
    </source>
</evidence>
<evidence type="ECO:0000256" key="3">
    <source>
        <dbReference type="ARBA" id="ARBA00023082"/>
    </source>
</evidence>
<dbReference type="InterPro" id="IPR007627">
    <property type="entry name" value="RNA_pol_sigma70_r2"/>
</dbReference>
<dbReference type="Proteomes" id="UP000578819">
    <property type="component" value="Unassembled WGS sequence"/>
</dbReference>
<dbReference type="SUPFAM" id="SSF88946">
    <property type="entry name" value="Sigma2 domain of RNA polymerase sigma factors"/>
    <property type="match status" value="1"/>
</dbReference>
<keyword evidence="4 6" id="KW-0238">DNA-binding</keyword>
<dbReference type="InterPro" id="IPR000838">
    <property type="entry name" value="RNA_pol_sigma70_ECF_CS"/>
</dbReference>
<evidence type="ECO:0000256" key="6">
    <source>
        <dbReference type="RuleBase" id="RU000716"/>
    </source>
</evidence>
<dbReference type="GO" id="GO:0016987">
    <property type="term" value="F:sigma factor activity"/>
    <property type="evidence" value="ECO:0007669"/>
    <property type="project" value="UniProtKB-KW"/>
</dbReference>
<dbReference type="SUPFAM" id="SSF88659">
    <property type="entry name" value="Sigma3 and sigma4 domains of RNA polymerase sigma factors"/>
    <property type="match status" value="1"/>
</dbReference>
<dbReference type="InterPro" id="IPR036388">
    <property type="entry name" value="WH-like_DNA-bd_sf"/>
</dbReference>
<accession>A0A7W7SQB4</accession>
<keyword evidence="5 6" id="KW-0804">Transcription</keyword>
<comment type="caution">
    <text evidence="9">The sequence shown here is derived from an EMBL/GenBank/DDBJ whole genome shotgun (WGS) entry which is preliminary data.</text>
</comment>
<evidence type="ECO:0000259" key="8">
    <source>
        <dbReference type="Pfam" id="PF08281"/>
    </source>
</evidence>
<dbReference type="InterPro" id="IPR013249">
    <property type="entry name" value="RNA_pol_sigma70_r4_t2"/>
</dbReference>
<gene>
    <name evidence="9" type="ORF">FHR38_001513</name>
</gene>
<dbReference type="AlphaFoldDB" id="A0A7W7SQB4"/>
<comment type="similarity">
    <text evidence="1 6">Belongs to the sigma-70 factor family. ECF subfamily.</text>
</comment>
<name>A0A7W7SQB4_9ACTN</name>
<dbReference type="InterPro" id="IPR013325">
    <property type="entry name" value="RNA_pol_sigma_r2"/>
</dbReference>
<keyword evidence="2 6" id="KW-0805">Transcription regulation</keyword>
<dbReference type="GO" id="GO:0003677">
    <property type="term" value="F:DNA binding"/>
    <property type="evidence" value="ECO:0007669"/>
    <property type="project" value="UniProtKB-KW"/>
</dbReference>
<protein>
    <recommendedName>
        <fullName evidence="6">RNA polymerase sigma factor</fullName>
    </recommendedName>
</protein>
<evidence type="ECO:0000313" key="10">
    <source>
        <dbReference type="Proteomes" id="UP000578819"/>
    </source>
</evidence>
<sequence>MIPAQRDLVADPVEAAGSALETATHWALAARDGDPVAQAAFVRVTQAEVWRFAAALVDPDSADDLTQDTYLRAFRALPSFEGRSSARTWLLGIARRACADHLRTVVRRRRLDERLTAHAHTDHPYPDPAGQLGVADLLRRLPADRRGAFVLTQVLGLSYAEAALVEGVPVGTIRSRVARARAELVETIGDALAS</sequence>